<dbReference type="EMBL" id="CP049274">
    <property type="protein sequence ID" value="QPH83662.1"/>
    <property type="molecule type" value="Genomic_DNA"/>
</dbReference>
<keyword evidence="2" id="KW-0449">Lipoprotein</keyword>
<dbReference type="EMBL" id="NDYR01000024">
    <property type="protein sequence ID" value="OUT16262.1"/>
    <property type="molecule type" value="Genomic_DNA"/>
</dbReference>
<dbReference type="GeneID" id="28661746"/>
<dbReference type="Gene3D" id="2.60.40.4150">
    <property type="entry name" value="Type VI secretion system, lipoprotein SciN"/>
    <property type="match status" value="1"/>
</dbReference>
<dbReference type="KEGG" id="ccoc:CCON33237_0080"/>
<dbReference type="Proteomes" id="UP000066049">
    <property type="component" value="Chromosome"/>
</dbReference>
<reference evidence="9 10" key="4">
    <citation type="journal article" date="2018" name="Emerg. Microbes Infect.">
        <title>Genomic analysis of oral Campylobacter concisus strains identified a potential bacterial molecular marker associated with active Crohn's disease.</title>
        <authorList>
            <person name="Liu F."/>
            <person name="Ma R."/>
            <person name="Tay C.Y.A."/>
            <person name="Octavia S."/>
            <person name="Lan R."/>
            <person name="Chung H.K.L."/>
            <person name="Riordan S.M."/>
            <person name="Grimm M.C."/>
            <person name="Leong R.W."/>
            <person name="Tanaka M.M."/>
            <person name="Connor S."/>
            <person name="Zhang L."/>
        </authorList>
    </citation>
    <scope>NUCLEOTIDE SEQUENCE [LARGE SCALE GENOMIC DNA]</scope>
    <source>
        <strain evidence="4 10">P10CDO-S2</strain>
        <strain evidence="5 9">P27CDO-S2</strain>
    </source>
</reference>
<evidence type="ECO:0000313" key="3">
    <source>
        <dbReference type="EMBL" id="OUT16262.1"/>
    </source>
</evidence>
<dbReference type="EMBL" id="CP012541">
    <property type="protein sequence ID" value="ALF46806.1"/>
    <property type="molecule type" value="Genomic_DNA"/>
</dbReference>
<evidence type="ECO:0000313" key="2">
    <source>
        <dbReference type="EMBL" id="OUT11028.1"/>
    </source>
</evidence>
<dbReference type="PROSITE" id="PS51257">
    <property type="entry name" value="PROKAR_LIPOPROTEIN"/>
    <property type="match status" value="1"/>
</dbReference>
<organism evidence="1 6">
    <name type="scientific">Campylobacter concisus</name>
    <dbReference type="NCBI Taxonomy" id="199"/>
    <lineage>
        <taxon>Bacteria</taxon>
        <taxon>Pseudomonadati</taxon>
        <taxon>Campylobacterota</taxon>
        <taxon>Epsilonproteobacteria</taxon>
        <taxon>Campylobacterales</taxon>
        <taxon>Campylobacteraceae</taxon>
        <taxon>Campylobacter</taxon>
    </lineage>
</organism>
<evidence type="ECO:0000313" key="8">
    <source>
        <dbReference type="Proteomes" id="UP000196534"/>
    </source>
</evidence>
<dbReference type="RefSeq" id="WP_054195914.1">
    <property type="nucleotide sequence ID" value="NZ_CABMKP010000024.1"/>
</dbReference>
<dbReference type="InterPro" id="IPR038706">
    <property type="entry name" value="Type_VI_SciN-like_sf"/>
</dbReference>
<evidence type="ECO:0000313" key="4">
    <source>
        <dbReference type="EMBL" id="QPH83662.1"/>
    </source>
</evidence>
<reference evidence="6" key="1">
    <citation type="submission" date="2015-08" db="EMBL/GenBank/DDBJ databases">
        <title>Comparative genomics of the Campylobacter concisus group.</title>
        <authorList>
            <person name="Miller W.G."/>
            <person name="Yee E."/>
            <person name="Chapman M.H."/>
            <person name="Huynh S."/>
            <person name="Bono J.L."/>
            <person name="On S.L.W."/>
            <person name="St Leger J."/>
            <person name="Foster G."/>
            <person name="Parker C.T."/>
        </authorList>
    </citation>
    <scope>NUCLEOTIDE SEQUENCE [LARGE SCALE GENOMIC DNA]</scope>
    <source>
        <strain evidence="6">ATCC 33237</strain>
    </source>
</reference>
<reference evidence="7 8" key="3">
    <citation type="submission" date="2017-04" db="EMBL/GenBank/DDBJ databases">
        <title>Complete genome of Campylobacter concisus ATCC 33237T and draft genomes for an additional eight well characterized C. concisus strains.</title>
        <authorList>
            <person name="Cornelius A.J."/>
            <person name="Miller W.G."/>
            <person name="Lastovica A.J."/>
            <person name="On S.L."/>
            <person name="French N.P."/>
            <person name="Vandenberg O."/>
            <person name="Biggs P.J."/>
        </authorList>
    </citation>
    <scope>NUCLEOTIDE SEQUENCE [LARGE SCALE GENOMIC DNA]</scope>
    <source>
        <strain evidence="3 8">Lasto205.94</strain>
        <strain evidence="2 7">Lasto28.99</strain>
    </source>
</reference>
<evidence type="ECO:0000313" key="7">
    <source>
        <dbReference type="Proteomes" id="UP000195967"/>
    </source>
</evidence>
<protein>
    <submittedName>
        <fullName evidence="4">Type VI secretion system lipoprotein TssJ</fullName>
    </submittedName>
    <submittedName>
        <fullName evidence="1">Type VI secretion system, membrane platform protein</fullName>
    </submittedName>
    <submittedName>
        <fullName evidence="2">Type VI secretion system-associated lipoprotein</fullName>
    </submittedName>
</protein>
<dbReference type="Proteomes" id="UP000195967">
    <property type="component" value="Unassembled WGS sequence"/>
</dbReference>
<dbReference type="Proteomes" id="UP000196534">
    <property type="component" value="Unassembled WGS sequence"/>
</dbReference>
<dbReference type="NCBIfam" id="TIGR03352">
    <property type="entry name" value="VI_chp_3"/>
    <property type="match status" value="1"/>
</dbReference>
<dbReference type="Proteomes" id="UP000594630">
    <property type="component" value="Chromosome"/>
</dbReference>
<proteinExistence type="predicted"/>
<dbReference type="EMBL" id="NDYO01000009">
    <property type="protein sequence ID" value="OUT11028.1"/>
    <property type="molecule type" value="Genomic_DNA"/>
</dbReference>
<name>A0A0M4TKP8_9BACT</name>
<dbReference type="AlphaFoldDB" id="A0A0M4TKP8"/>
<dbReference type="Proteomes" id="UP000594513">
    <property type="component" value="Chromosome"/>
</dbReference>
<sequence>MKKIFKFLSFLVFMLFLTGCAKDLIISNMPNSNLNYHGDNVPITIIAYKLRDVAKFKEASIIDLAERNGEILGYDKIDSIKTQIQPNTNRYAFTNVYPDEVPYVGILVLYADQSKTNIKAYKATKEIKEKNIVFEITKNGVNVLDASSSKIQASK</sequence>
<dbReference type="EMBL" id="CP049272">
    <property type="protein sequence ID" value="QPH85546.1"/>
    <property type="molecule type" value="Genomic_DNA"/>
</dbReference>
<evidence type="ECO:0000313" key="1">
    <source>
        <dbReference type="EMBL" id="ALF46806.1"/>
    </source>
</evidence>
<evidence type="ECO:0000313" key="9">
    <source>
        <dbReference type="Proteomes" id="UP000594513"/>
    </source>
</evidence>
<dbReference type="InterPro" id="IPR017734">
    <property type="entry name" value="T6SS_SciN"/>
</dbReference>
<reference evidence="1" key="2">
    <citation type="submission" date="2016-07" db="EMBL/GenBank/DDBJ databases">
        <title>Comparative genomics of the Campylobacter concisus group.</title>
        <authorList>
            <person name="Miller W.G."/>
            <person name="Yee E."/>
            <person name="Chapman M.H."/>
            <person name="Huynh S."/>
            <person name="Bono J.L."/>
            <person name="On S.L.W."/>
            <person name="StLeger J."/>
            <person name="Foster G."/>
            <person name="Parker C.T."/>
        </authorList>
    </citation>
    <scope>NUCLEOTIDE SEQUENCE</scope>
    <source>
        <strain evidence="1">ATCC 33237</strain>
    </source>
</reference>
<accession>A0A0M4TKP8</accession>
<evidence type="ECO:0000313" key="5">
    <source>
        <dbReference type="EMBL" id="QPH85546.1"/>
    </source>
</evidence>
<evidence type="ECO:0000313" key="10">
    <source>
        <dbReference type="Proteomes" id="UP000594630"/>
    </source>
</evidence>
<gene>
    <name evidence="1" type="primary">tssJ</name>
    <name evidence="3" type="ORF">B9N61_09690</name>
    <name evidence="2" type="ORF">B9N62_07745</name>
    <name evidence="1" type="ORF">CCON33237_0080</name>
    <name evidence="4" type="ORF">CVT06_00510</name>
    <name evidence="5" type="ORF">CVT17_00465</name>
</gene>
<evidence type="ECO:0000313" key="6">
    <source>
        <dbReference type="Proteomes" id="UP000066049"/>
    </source>
</evidence>
<dbReference type="Pfam" id="PF12790">
    <property type="entry name" value="T6SS-SciN"/>
    <property type="match status" value="1"/>
</dbReference>
<reference evidence="4" key="5">
    <citation type="submission" date="2020-02" db="EMBL/GenBank/DDBJ databases">
        <title>Analysis of Completed Campylobacter concisus Genomes Identified Genomospecies Features, Novel plasmids and Their Association with Severe Ulcerative Colitis.</title>
        <authorList>
            <person name="Zhang L."/>
        </authorList>
    </citation>
    <scope>NUCLEOTIDE SEQUENCE</scope>
    <source>
        <strain evidence="4">P10CDO-S2</strain>
        <strain evidence="5">P27CDO-S2</strain>
    </source>
</reference>
<dbReference type="PATRIC" id="fig|199.248.peg.96"/>